<dbReference type="InterPro" id="IPR013320">
    <property type="entry name" value="ConA-like_dom_sf"/>
</dbReference>
<dbReference type="RefSeq" id="WP_228375900.1">
    <property type="nucleotide sequence ID" value="NZ_FMYG01000003.1"/>
</dbReference>
<keyword evidence="6" id="KW-0732">Signal</keyword>
<dbReference type="SMART" id="SM00060">
    <property type="entry name" value="FN3"/>
    <property type="match status" value="1"/>
</dbReference>
<dbReference type="GO" id="GO:0005987">
    <property type="term" value="P:sucrose catabolic process"/>
    <property type="evidence" value="ECO:0007669"/>
    <property type="project" value="TreeGrafter"/>
</dbReference>
<dbReference type="Gene3D" id="2.60.120.560">
    <property type="entry name" value="Exo-inulinase, domain 1"/>
    <property type="match status" value="1"/>
</dbReference>
<evidence type="ECO:0000256" key="6">
    <source>
        <dbReference type="SAM" id="SignalP"/>
    </source>
</evidence>
<dbReference type="SUPFAM" id="SSF81296">
    <property type="entry name" value="E set domains"/>
    <property type="match status" value="2"/>
</dbReference>
<evidence type="ECO:0000256" key="3">
    <source>
        <dbReference type="ARBA" id="ARBA00023295"/>
    </source>
</evidence>
<dbReference type="CDD" id="cd18622">
    <property type="entry name" value="GH32_Inu-like"/>
    <property type="match status" value="1"/>
</dbReference>
<keyword evidence="3" id="KW-0326">Glycosidase</keyword>
<dbReference type="Gene3D" id="2.115.10.20">
    <property type="entry name" value="Glycosyl hydrolase domain, family 43"/>
    <property type="match status" value="2"/>
</dbReference>
<organism evidence="8 9">
    <name type="scientific">Microbacterium enclense</name>
    <dbReference type="NCBI Taxonomy" id="993073"/>
    <lineage>
        <taxon>Bacteria</taxon>
        <taxon>Bacillati</taxon>
        <taxon>Actinomycetota</taxon>
        <taxon>Actinomycetes</taxon>
        <taxon>Micrococcales</taxon>
        <taxon>Microbacteriaceae</taxon>
        <taxon>Microbacterium</taxon>
    </lineage>
</organism>
<evidence type="ECO:0000256" key="2">
    <source>
        <dbReference type="ARBA" id="ARBA00022801"/>
    </source>
</evidence>
<feature type="domain" description="Fibronectin type-III" evidence="7">
    <location>
        <begin position="929"/>
        <end position="1020"/>
    </location>
</feature>
<dbReference type="Pfam" id="PF08244">
    <property type="entry name" value="Glyco_hydro_32C"/>
    <property type="match status" value="1"/>
</dbReference>
<dbReference type="GO" id="GO:0005737">
    <property type="term" value="C:cytoplasm"/>
    <property type="evidence" value="ECO:0007669"/>
    <property type="project" value="TreeGrafter"/>
</dbReference>
<comment type="similarity">
    <text evidence="1">Belongs to the glycosyl hydrolase 32 family.</text>
</comment>
<dbReference type="AlphaFoldDB" id="A0A1G6J340"/>
<dbReference type="PROSITE" id="PS50853">
    <property type="entry name" value="FN3"/>
    <property type="match status" value="1"/>
</dbReference>
<sequence length="1211" mass="128155">MKNCLPRNRFRTIAAATTVVVAATLGVTAVAPAHADPGPATAAPATTSNASAGTASAASTAALNAPASTASTASTTAPHAPSDTASAASPTLGDEQYRPRVHFTPEKNWMNDPNGMVFHKGVYHLYFQHNPQGDRWGNMSWGHATSTDLLTWTEQPLAIPQTFDDQGRPIESIFSGSVVVDENNTSGFGDGTNAPLVAIYTSAYEPAHPTRAGLQAQSLAYSLDDGYTWTKFEGNPVLDRNSANFRDPKVFWYDGPGGAYWVMVAVEALDHEVVLYKSADLKNWEHLSDFGPANSTGGIWECPDLFELPVDGDPSNTKWVMVVNLNPGAVGGGSGGQYFVGEFDGTTFTSESTEGAQSTPAGRVFAGFDDGTFDGWTLGNEPGNGKDGPWGLAPASGALDGQSPVTGFVGAGLVNGFHDGDWPVGTLESPTFTVSDPYINLLVGGGNHPHVEGTQLANDPPAGRTVFDFELPDGQTLADSGWQLTGDFATDPARNPSTAGGDYYLGAKRINTWEGGPRGDDNTGEMLSPAFTLDGRYVSFLIGGGKRTDGTLQAELVVDGQVVRSQTGPEAGALNWVSWDAAEFAGEQAQIRIRDEATGGWGHLTFDHVVVGDEPAQVRSDETSVNLVVDGKVVRTATGANSETLDWASWNVSEFAGRQASIRVIDNNRFGWGHLLLDQVMFADQAASTRLESYDWLDWGRDYYATVTYSGTPDSSSHVMQGWMNNWDYANDIPTSPWRSSMALPREVTLTQTAEGPRLTQKVVPQIDGRMDATNAQTRTDVAVDGETDLQLSGDVVKVDLTLRPGDAEQAGITVFGDDTSGTRIGYDTTTGRVYVDRRDSGNVDFHPAFASVEDAPVALVDGTVTLEAYLDRASVELFTAGGRTTTTDQVFPNADADDITAWSEGGTATIERITVTPLLPTMFLDDTAPVAPTGVTASPQAGGAALSWTAPVSDGGSPITEYRVYQEGVDAAVATSTSLTATVTGLAPGTTARFAVTAVNAVGESPRSEWSAPVTVPDGATAKPGRGTLWHDNLFSTGDYTVRMTLLKGQNATSFRLYENGILIATIPLEYRGTAPQSAKVAVSGKKNGTYFYTGELINSKGVTATSRATVKVTRALPATPVLSHDNRDGDGAFTLTATLRSGTNATSYRFLEGDTVIAEGTLTPRTPFAQTARADVTGAAVGTHTYRVEFTNASGTTTSKPLTVTVRRP</sequence>
<dbReference type="PANTHER" id="PTHR42800:SF1">
    <property type="entry name" value="EXOINULINASE INUD (AFU_ORTHOLOGUE AFUA_5G00480)"/>
    <property type="match status" value="1"/>
</dbReference>
<dbReference type="PROSITE" id="PS00609">
    <property type="entry name" value="GLYCOSYL_HYDROL_F32"/>
    <property type="match status" value="1"/>
</dbReference>
<dbReference type="InterPro" id="IPR003961">
    <property type="entry name" value="FN3_dom"/>
</dbReference>
<evidence type="ECO:0000313" key="8">
    <source>
        <dbReference type="EMBL" id="SDC13080.1"/>
    </source>
</evidence>
<dbReference type="EMBL" id="FMYG01000003">
    <property type="protein sequence ID" value="SDC13080.1"/>
    <property type="molecule type" value="Genomic_DNA"/>
</dbReference>
<dbReference type="InterPro" id="IPR013783">
    <property type="entry name" value="Ig-like_fold"/>
</dbReference>
<dbReference type="Gene3D" id="2.60.40.10">
    <property type="entry name" value="Immunoglobulins"/>
    <property type="match status" value="3"/>
</dbReference>
<dbReference type="Pfam" id="PF00251">
    <property type="entry name" value="Glyco_hydro_32N"/>
    <property type="match status" value="2"/>
</dbReference>
<dbReference type="GO" id="GO:0000272">
    <property type="term" value="P:polysaccharide catabolic process"/>
    <property type="evidence" value="ECO:0007669"/>
    <property type="project" value="UniProtKB-KW"/>
</dbReference>
<keyword evidence="2" id="KW-0378">Hydrolase</keyword>
<dbReference type="CDD" id="cd00063">
    <property type="entry name" value="FN3"/>
    <property type="match status" value="1"/>
</dbReference>
<dbReference type="SUPFAM" id="SSF75005">
    <property type="entry name" value="Arabinanase/levansucrase/invertase"/>
    <property type="match status" value="1"/>
</dbReference>
<keyword evidence="4" id="KW-0624">Polysaccharide degradation</keyword>
<dbReference type="PANTHER" id="PTHR42800">
    <property type="entry name" value="EXOINULINASE INUD (AFU_ORTHOLOGUE AFUA_5G00480)"/>
    <property type="match status" value="1"/>
</dbReference>
<dbReference type="SUPFAM" id="SSF49899">
    <property type="entry name" value="Concanavalin A-like lectins/glucanases"/>
    <property type="match status" value="1"/>
</dbReference>
<feature type="chain" id="PRO_5010339585" evidence="6">
    <location>
        <begin position="36"/>
        <end position="1211"/>
    </location>
</feature>
<dbReference type="SUPFAM" id="SSF49265">
    <property type="entry name" value="Fibronectin type III"/>
    <property type="match status" value="1"/>
</dbReference>
<dbReference type="InterPro" id="IPR013189">
    <property type="entry name" value="Glyco_hydro_32_C"/>
</dbReference>
<dbReference type="STRING" id="993073.AS029_07195"/>
<dbReference type="InterPro" id="IPR001362">
    <property type="entry name" value="Glyco_hydro_32"/>
</dbReference>
<dbReference type="GO" id="GO:0004575">
    <property type="term" value="F:sucrose alpha-glucosidase activity"/>
    <property type="evidence" value="ECO:0007669"/>
    <property type="project" value="TreeGrafter"/>
</dbReference>
<dbReference type="InterPro" id="IPR014756">
    <property type="entry name" value="Ig_E-set"/>
</dbReference>
<dbReference type="Pfam" id="PF00041">
    <property type="entry name" value="fn3"/>
    <property type="match status" value="1"/>
</dbReference>
<evidence type="ECO:0000256" key="4">
    <source>
        <dbReference type="ARBA" id="ARBA00023326"/>
    </source>
</evidence>
<feature type="compositionally biased region" description="Low complexity" evidence="5">
    <location>
        <begin position="69"/>
        <end position="92"/>
    </location>
</feature>
<feature type="signal peptide" evidence="6">
    <location>
        <begin position="1"/>
        <end position="35"/>
    </location>
</feature>
<dbReference type="Proteomes" id="UP000183203">
    <property type="component" value="Unassembled WGS sequence"/>
</dbReference>
<dbReference type="InterPro" id="IPR036116">
    <property type="entry name" value="FN3_sf"/>
</dbReference>
<evidence type="ECO:0000259" key="7">
    <source>
        <dbReference type="PROSITE" id="PS50853"/>
    </source>
</evidence>
<accession>A0A1G6J340</accession>
<protein>
    <submittedName>
        <fullName evidence="8">Levanase</fullName>
    </submittedName>
</protein>
<gene>
    <name evidence="8" type="ORF">SAMN05216418_1695</name>
</gene>
<keyword evidence="4" id="KW-0119">Carbohydrate metabolism</keyword>
<reference evidence="8 9" key="1">
    <citation type="submission" date="2016-09" db="EMBL/GenBank/DDBJ databases">
        <authorList>
            <person name="Capua I."/>
            <person name="De Benedictis P."/>
            <person name="Joannis T."/>
            <person name="Lombin L.H."/>
            <person name="Cattoli G."/>
        </authorList>
    </citation>
    <scope>NUCLEOTIDE SEQUENCE [LARGE SCALE GENOMIC DNA]</scope>
    <source>
        <strain evidence="8 9">NIO-1002</strain>
    </source>
</reference>
<evidence type="ECO:0000313" key="9">
    <source>
        <dbReference type="Proteomes" id="UP000183203"/>
    </source>
</evidence>
<evidence type="ECO:0000256" key="5">
    <source>
        <dbReference type="SAM" id="MobiDB-lite"/>
    </source>
</evidence>
<name>A0A1G6J340_9MICO</name>
<dbReference type="InterPro" id="IPR018053">
    <property type="entry name" value="Glyco_hydro_32_AS"/>
</dbReference>
<evidence type="ECO:0000256" key="1">
    <source>
        <dbReference type="ARBA" id="ARBA00009902"/>
    </source>
</evidence>
<dbReference type="InterPro" id="IPR013148">
    <property type="entry name" value="Glyco_hydro_32_N"/>
</dbReference>
<feature type="region of interest" description="Disordered" evidence="5">
    <location>
        <begin position="69"/>
        <end position="96"/>
    </location>
</feature>
<dbReference type="InterPro" id="IPR023296">
    <property type="entry name" value="Glyco_hydro_beta-prop_sf"/>
</dbReference>
<proteinExistence type="inferred from homology"/>
<dbReference type="SMART" id="SM00640">
    <property type="entry name" value="Glyco_32"/>
    <property type="match status" value="1"/>
</dbReference>